<evidence type="ECO:0000256" key="3">
    <source>
        <dbReference type="ARBA" id="ARBA00022989"/>
    </source>
</evidence>
<feature type="compositionally biased region" description="Polar residues" evidence="5">
    <location>
        <begin position="150"/>
        <end position="159"/>
    </location>
</feature>
<evidence type="ECO:0000256" key="2">
    <source>
        <dbReference type="ARBA" id="ARBA00022692"/>
    </source>
</evidence>
<feature type="region of interest" description="Disordered" evidence="5">
    <location>
        <begin position="114"/>
        <end position="164"/>
    </location>
</feature>
<name>A0A7S0CLT7_9STRA</name>
<evidence type="ECO:0000256" key="4">
    <source>
        <dbReference type="ARBA" id="ARBA00023136"/>
    </source>
</evidence>
<protein>
    <submittedName>
        <fullName evidence="6">Uncharacterized protein</fullName>
    </submittedName>
</protein>
<keyword evidence="4" id="KW-0472">Membrane</keyword>
<dbReference type="GO" id="GO:0016020">
    <property type="term" value="C:membrane"/>
    <property type="evidence" value="ECO:0007669"/>
    <property type="project" value="UniProtKB-SubCell"/>
</dbReference>
<dbReference type="Pfam" id="PF03619">
    <property type="entry name" value="Solute_trans_a"/>
    <property type="match status" value="1"/>
</dbReference>
<feature type="compositionally biased region" description="Polar residues" evidence="5">
    <location>
        <begin position="131"/>
        <end position="142"/>
    </location>
</feature>
<dbReference type="InterPro" id="IPR005178">
    <property type="entry name" value="Ostalpha/TMEM184C"/>
</dbReference>
<feature type="region of interest" description="Disordered" evidence="5">
    <location>
        <begin position="257"/>
        <end position="293"/>
    </location>
</feature>
<dbReference type="PANTHER" id="PTHR23423">
    <property type="entry name" value="ORGANIC SOLUTE TRANSPORTER-RELATED"/>
    <property type="match status" value="1"/>
</dbReference>
<organism evidence="6">
    <name type="scientific">Proboscia inermis</name>
    <dbReference type="NCBI Taxonomy" id="420281"/>
    <lineage>
        <taxon>Eukaryota</taxon>
        <taxon>Sar</taxon>
        <taxon>Stramenopiles</taxon>
        <taxon>Ochrophyta</taxon>
        <taxon>Bacillariophyta</taxon>
        <taxon>Coscinodiscophyceae</taxon>
        <taxon>Rhizosoleniophycidae</taxon>
        <taxon>Rhizosoleniales</taxon>
        <taxon>Rhizosoleniaceae</taxon>
        <taxon>Proboscia</taxon>
    </lineage>
</organism>
<proteinExistence type="predicted"/>
<accession>A0A7S0CLT7</accession>
<keyword evidence="2" id="KW-0812">Transmembrane</keyword>
<evidence type="ECO:0000313" key="6">
    <source>
        <dbReference type="EMBL" id="CAD8425611.1"/>
    </source>
</evidence>
<keyword evidence="3" id="KW-1133">Transmembrane helix</keyword>
<evidence type="ECO:0000256" key="5">
    <source>
        <dbReference type="SAM" id="MobiDB-lite"/>
    </source>
</evidence>
<evidence type="ECO:0000256" key="1">
    <source>
        <dbReference type="ARBA" id="ARBA00004141"/>
    </source>
</evidence>
<sequence>MLRFFFECCQRCNIFKCFHFCAISILYYLKLIPHYGELQWTEEDVAKAIQAYLICVEMFGAAVLHVFVFPHTEFGRERNEILLMRYRKENNNRVRLLGRHGKKYLGFSLRKDSNESLSSIGKPDTSKTKTRNNGESQSSNLTDSHKLHMSESSQNGSQDQQHKDTEMCPLNDRLSEPRVESTHVECNHEINNNSSQLPFVKAFLDSVVPRDVFDESIGIVKGQYSTKKKTLLHHAATSDEYDIFDITRKRLLNGSSAGVTTTNDKKVAYSRRKKRDSMGNSPSGKTIRDANSKNNICYRNENVQSLRTRRNVLLNDSGNAVAMPPPMA</sequence>
<gene>
    <name evidence="6" type="ORF">PINE0816_LOCUS21771</name>
</gene>
<reference evidence="6" key="1">
    <citation type="submission" date="2021-01" db="EMBL/GenBank/DDBJ databases">
        <authorList>
            <person name="Corre E."/>
            <person name="Pelletier E."/>
            <person name="Niang G."/>
            <person name="Scheremetjew M."/>
            <person name="Finn R."/>
            <person name="Kale V."/>
            <person name="Holt S."/>
            <person name="Cochrane G."/>
            <person name="Meng A."/>
            <person name="Brown T."/>
            <person name="Cohen L."/>
        </authorList>
    </citation>
    <scope>NUCLEOTIDE SEQUENCE</scope>
    <source>
        <strain evidence="6">CCAP1064/1</strain>
    </source>
</reference>
<dbReference type="AlphaFoldDB" id="A0A7S0CLT7"/>
<dbReference type="EMBL" id="HBEL01046852">
    <property type="protein sequence ID" value="CAD8425611.1"/>
    <property type="molecule type" value="Transcribed_RNA"/>
</dbReference>
<comment type="subcellular location">
    <subcellularLocation>
        <location evidence="1">Membrane</location>
        <topology evidence="1">Multi-pass membrane protein</topology>
    </subcellularLocation>
</comment>